<reference evidence="2 3" key="1">
    <citation type="submission" date="2017-02" db="EMBL/GenBank/DDBJ databases">
        <authorList>
            <person name="Peterson S.W."/>
        </authorList>
    </citation>
    <scope>NUCLEOTIDE SEQUENCE [LARGE SCALE GENOMIC DNA]</scope>
    <source>
        <strain evidence="2 3">S285</strain>
    </source>
</reference>
<dbReference type="EMBL" id="CP019948">
    <property type="protein sequence ID" value="ARN83149.1"/>
    <property type="molecule type" value="Genomic_DNA"/>
</dbReference>
<dbReference type="STRING" id="655015.B1812_21040"/>
<gene>
    <name evidence="2" type="ORF">B1812_21040</name>
</gene>
<feature type="compositionally biased region" description="Low complexity" evidence="1">
    <location>
        <begin position="156"/>
        <end position="168"/>
    </location>
</feature>
<accession>A0A1W6N023</accession>
<feature type="region of interest" description="Disordered" evidence="1">
    <location>
        <begin position="137"/>
        <end position="168"/>
    </location>
</feature>
<dbReference type="RefSeq" id="WP_085773303.1">
    <property type="nucleotide sequence ID" value="NZ_AP027149.1"/>
</dbReference>
<protein>
    <submittedName>
        <fullName evidence="2">Uncharacterized protein</fullName>
    </submittedName>
</protein>
<dbReference type="AlphaFoldDB" id="A0A1W6N023"/>
<proteinExistence type="predicted"/>
<evidence type="ECO:0000313" key="3">
    <source>
        <dbReference type="Proteomes" id="UP000193978"/>
    </source>
</evidence>
<dbReference type="Proteomes" id="UP000193978">
    <property type="component" value="Chromosome"/>
</dbReference>
<sequence>MRGLVSTLPAWAGSRAQMAAVIGALGAAAVALGASATGSSTPFDGKWIIDATATGALCPVRSKRLGALVTSGRFTKIVGLPSPQTSGFVDSSGAVTIEIKTLGVTAHVKGNLVGKTGQGEWSSNSFLCPGGGWRAAAAAGERPHGPVRPAKPARPAPASASPISSPIY</sequence>
<keyword evidence="3" id="KW-1185">Reference proteome</keyword>
<organism evidence="2 3">
    <name type="scientific">Methylocystis bryophila</name>
    <dbReference type="NCBI Taxonomy" id="655015"/>
    <lineage>
        <taxon>Bacteria</taxon>
        <taxon>Pseudomonadati</taxon>
        <taxon>Pseudomonadota</taxon>
        <taxon>Alphaproteobacteria</taxon>
        <taxon>Hyphomicrobiales</taxon>
        <taxon>Methylocystaceae</taxon>
        <taxon>Methylocystis</taxon>
    </lineage>
</organism>
<name>A0A1W6N023_9HYPH</name>
<dbReference type="KEGG" id="mbry:B1812_21040"/>
<evidence type="ECO:0000313" key="2">
    <source>
        <dbReference type="EMBL" id="ARN83149.1"/>
    </source>
</evidence>
<evidence type="ECO:0000256" key="1">
    <source>
        <dbReference type="SAM" id="MobiDB-lite"/>
    </source>
</evidence>